<feature type="compositionally biased region" description="Polar residues" evidence="1">
    <location>
        <begin position="1"/>
        <end position="12"/>
    </location>
</feature>
<feature type="region of interest" description="Disordered" evidence="1">
    <location>
        <begin position="125"/>
        <end position="193"/>
    </location>
</feature>
<feature type="compositionally biased region" description="Basic and acidic residues" evidence="1">
    <location>
        <begin position="172"/>
        <end position="182"/>
    </location>
</feature>
<reference evidence="2" key="1">
    <citation type="submission" date="2025-08" db="UniProtKB">
        <authorList>
            <consortium name="Ensembl"/>
        </authorList>
    </citation>
    <scope>IDENTIFICATION</scope>
</reference>
<accession>A0A8C3SVH0</accession>
<name>A0A8C3SVH0_CHESE</name>
<organism evidence="2 3">
    <name type="scientific">Chelydra serpentina</name>
    <name type="common">Snapping turtle</name>
    <name type="synonym">Testudo serpentina</name>
    <dbReference type="NCBI Taxonomy" id="8475"/>
    <lineage>
        <taxon>Eukaryota</taxon>
        <taxon>Metazoa</taxon>
        <taxon>Chordata</taxon>
        <taxon>Craniata</taxon>
        <taxon>Vertebrata</taxon>
        <taxon>Euteleostomi</taxon>
        <taxon>Archelosauria</taxon>
        <taxon>Testudinata</taxon>
        <taxon>Testudines</taxon>
        <taxon>Cryptodira</taxon>
        <taxon>Durocryptodira</taxon>
        <taxon>Americhelydia</taxon>
        <taxon>Chelydroidea</taxon>
        <taxon>Chelydridae</taxon>
        <taxon>Chelydra</taxon>
    </lineage>
</organism>
<feature type="compositionally biased region" description="Polar residues" evidence="1">
    <location>
        <begin position="47"/>
        <end position="58"/>
    </location>
</feature>
<dbReference type="Proteomes" id="UP000694403">
    <property type="component" value="Unplaced"/>
</dbReference>
<reference evidence="2" key="2">
    <citation type="submission" date="2025-09" db="UniProtKB">
        <authorList>
            <consortium name="Ensembl"/>
        </authorList>
    </citation>
    <scope>IDENTIFICATION</scope>
</reference>
<evidence type="ECO:0000313" key="2">
    <source>
        <dbReference type="Ensembl" id="ENSCSRP00000017958.1"/>
    </source>
</evidence>
<protein>
    <submittedName>
        <fullName evidence="2">Uncharacterized protein</fullName>
    </submittedName>
</protein>
<feature type="compositionally biased region" description="Basic and acidic residues" evidence="1">
    <location>
        <begin position="16"/>
        <end position="31"/>
    </location>
</feature>
<evidence type="ECO:0000256" key="1">
    <source>
        <dbReference type="SAM" id="MobiDB-lite"/>
    </source>
</evidence>
<feature type="compositionally biased region" description="Low complexity" evidence="1">
    <location>
        <begin position="35"/>
        <end position="46"/>
    </location>
</feature>
<proteinExistence type="predicted"/>
<feature type="compositionally biased region" description="Basic residues" evidence="1">
    <location>
        <begin position="156"/>
        <end position="167"/>
    </location>
</feature>
<feature type="compositionally biased region" description="Basic and acidic residues" evidence="1">
    <location>
        <begin position="133"/>
        <end position="146"/>
    </location>
</feature>
<evidence type="ECO:0000313" key="3">
    <source>
        <dbReference type="Proteomes" id="UP000694403"/>
    </source>
</evidence>
<dbReference type="AlphaFoldDB" id="A0A8C3SVH0"/>
<keyword evidence="3" id="KW-1185">Reference proteome</keyword>
<feature type="region of interest" description="Disordered" evidence="1">
    <location>
        <begin position="1"/>
        <end position="58"/>
    </location>
</feature>
<sequence length="241" mass="26673">MESLSVPSNAEAHSQGLDEAKTTEKKEHRTETNLTTVPVSSPSITSQVKVQTPKESAQQAIFRDNSTFPSQKDGKMEAALDELWDLELSEFKPELYSENDHVLQSVCEPDIVAVDRWDVFPDTKGQLGLGAEQEQKQDAEVEHESRTGISPDIAKKRQSRERTRKGGPSKSKPGEDREREQVRSPTVTPETAENVWKDELDLLSVSKPPVERISWAGSIVTNSLGLCCCILGLAVPLLFSC</sequence>
<dbReference type="Ensembl" id="ENSCSRT00000018791.1">
    <property type="protein sequence ID" value="ENSCSRP00000017958.1"/>
    <property type="gene ID" value="ENSCSRG00000013791.1"/>
</dbReference>